<dbReference type="SMART" id="SM00949">
    <property type="entry name" value="PAZ"/>
    <property type="match status" value="1"/>
</dbReference>
<gene>
    <name evidence="2" type="ORF">FMOSSE_LOCUS16044</name>
</gene>
<evidence type="ECO:0000259" key="1">
    <source>
        <dbReference type="PROSITE" id="PS50821"/>
    </source>
</evidence>
<dbReference type="Pfam" id="PF02170">
    <property type="entry name" value="PAZ"/>
    <property type="match status" value="1"/>
</dbReference>
<dbReference type="AlphaFoldDB" id="A0A9N9NHT4"/>
<dbReference type="InterPro" id="IPR003100">
    <property type="entry name" value="PAZ_dom"/>
</dbReference>
<accession>A0A9N9NHT4</accession>
<protein>
    <submittedName>
        <fullName evidence="2">7467_t:CDS:1</fullName>
    </submittedName>
</protein>
<dbReference type="InterPro" id="IPR014811">
    <property type="entry name" value="ArgoL1"/>
</dbReference>
<dbReference type="SMART" id="SM01163">
    <property type="entry name" value="DUF1785"/>
    <property type="match status" value="1"/>
</dbReference>
<dbReference type="Pfam" id="PF08699">
    <property type="entry name" value="ArgoL1"/>
    <property type="match status" value="1"/>
</dbReference>
<proteinExistence type="predicted"/>
<feature type="non-terminal residue" evidence="2">
    <location>
        <position position="256"/>
    </location>
</feature>
<comment type="caution">
    <text evidence="2">The sequence shown here is derived from an EMBL/GenBank/DDBJ whole genome shotgun (WGS) entry which is preliminary data.</text>
</comment>
<sequence length="256" mass="29174">VIIPPSIDGYNKPTQFTVKIAYHKEINLQVLRDYIKSGKEPEGLDDYIQTCVHALNAYINYKVRTSFLSVGRGIYPPIQGERRILLQSGEELRKGFCQSLRIGWKELLVNVDTCSGIFCPPGNVVNVIGTFLGYSESDLKLGLYDEDKFYLNKILKGIKIFVRHRDDKRETFTIDGLSRESADQTTFKNGQDDKNSTVSQYFQDTYGKKLEFGKLPCIVAKKKIYLPLEVCEIIPDQPFRGNISDNARAEMIKHTC</sequence>
<dbReference type="InterPro" id="IPR036085">
    <property type="entry name" value="PAZ_dom_sf"/>
</dbReference>
<feature type="domain" description="PAZ" evidence="1">
    <location>
        <begin position="130"/>
        <end position="235"/>
    </location>
</feature>
<dbReference type="SUPFAM" id="SSF101690">
    <property type="entry name" value="PAZ domain"/>
    <property type="match status" value="1"/>
</dbReference>
<dbReference type="Gene3D" id="2.170.260.10">
    <property type="entry name" value="paz domain"/>
    <property type="match status" value="1"/>
</dbReference>
<organism evidence="2 3">
    <name type="scientific">Funneliformis mosseae</name>
    <name type="common">Endomycorrhizal fungus</name>
    <name type="synonym">Glomus mosseae</name>
    <dbReference type="NCBI Taxonomy" id="27381"/>
    <lineage>
        <taxon>Eukaryota</taxon>
        <taxon>Fungi</taxon>
        <taxon>Fungi incertae sedis</taxon>
        <taxon>Mucoromycota</taxon>
        <taxon>Glomeromycotina</taxon>
        <taxon>Glomeromycetes</taxon>
        <taxon>Glomerales</taxon>
        <taxon>Glomeraceae</taxon>
        <taxon>Funneliformis</taxon>
    </lineage>
</organism>
<dbReference type="PROSITE" id="PS50821">
    <property type="entry name" value="PAZ"/>
    <property type="match status" value="1"/>
</dbReference>
<dbReference type="Proteomes" id="UP000789375">
    <property type="component" value="Unassembled WGS sequence"/>
</dbReference>
<dbReference type="PANTHER" id="PTHR22891">
    <property type="entry name" value="EUKARYOTIC TRANSLATION INITIATION FACTOR 2C"/>
    <property type="match status" value="1"/>
</dbReference>
<dbReference type="CDD" id="cd02846">
    <property type="entry name" value="PAZ_argonaute_like"/>
    <property type="match status" value="1"/>
</dbReference>
<reference evidence="2" key="1">
    <citation type="submission" date="2021-06" db="EMBL/GenBank/DDBJ databases">
        <authorList>
            <person name="Kallberg Y."/>
            <person name="Tangrot J."/>
            <person name="Rosling A."/>
        </authorList>
    </citation>
    <scope>NUCLEOTIDE SEQUENCE</scope>
    <source>
        <strain evidence="2">87-6 pot B 2015</strain>
    </source>
</reference>
<evidence type="ECO:0000313" key="2">
    <source>
        <dbReference type="EMBL" id="CAG8739113.1"/>
    </source>
</evidence>
<keyword evidence="3" id="KW-1185">Reference proteome</keyword>
<evidence type="ECO:0000313" key="3">
    <source>
        <dbReference type="Proteomes" id="UP000789375"/>
    </source>
</evidence>
<name>A0A9N9NHT4_FUNMO</name>
<dbReference type="GO" id="GO:0003723">
    <property type="term" value="F:RNA binding"/>
    <property type="evidence" value="ECO:0007669"/>
    <property type="project" value="InterPro"/>
</dbReference>
<dbReference type="EMBL" id="CAJVPP010019895">
    <property type="protein sequence ID" value="CAG8739113.1"/>
    <property type="molecule type" value="Genomic_DNA"/>
</dbReference>
<feature type="non-terminal residue" evidence="2">
    <location>
        <position position="1"/>
    </location>
</feature>